<dbReference type="SUPFAM" id="SSF81383">
    <property type="entry name" value="F-box domain"/>
    <property type="match status" value="1"/>
</dbReference>
<organism evidence="1 2">
    <name type="scientific">Aspergillus pseudoustus</name>
    <dbReference type="NCBI Taxonomy" id="1810923"/>
    <lineage>
        <taxon>Eukaryota</taxon>
        <taxon>Fungi</taxon>
        <taxon>Dikarya</taxon>
        <taxon>Ascomycota</taxon>
        <taxon>Pezizomycotina</taxon>
        <taxon>Eurotiomycetes</taxon>
        <taxon>Eurotiomycetidae</taxon>
        <taxon>Eurotiales</taxon>
        <taxon>Aspergillaceae</taxon>
        <taxon>Aspergillus</taxon>
        <taxon>Aspergillus subgen. Nidulantes</taxon>
    </lineage>
</organism>
<comment type="caution">
    <text evidence="1">The sequence shown here is derived from an EMBL/GenBank/DDBJ whole genome shotgun (WGS) entry which is preliminary data.</text>
</comment>
<dbReference type="Gene3D" id="1.20.1280.50">
    <property type="match status" value="1"/>
</dbReference>
<sequence length="467" mass="52432">MDTGDPFQLLSFETAGNILYYLDPRSVIRCERVSTGWRDFIRAWIGSSGLSSNFPSQIKGDSKGDNKQIVQRFKDLGTHIIPLVRQVISATKTSAAAIEANLISGAPTAVRKVESRYELLVAGDFVAWHTDQDIHWQRLSFKEDGSVFPMHRLKCEPSPKRCDKFLLNADGYVLLAQISTQNQTQVTSVDVYSLEEGQKLYTIPSSELEDELTSKPVVLSKTRIYFASKYSLRVHDIWAGTLLHFVALADKPPILATDATRPTGCLRRIFTILTDGPRERILVLEGHWKSCTVRILDCESGSLLQKFSDPTWSVPNVILAPSQREFAIVSERNRDDTLSLMLHRFVRGADGLFHWSRAGIVVLDWKLTGSYLVALDPFRYLLALTGNRGIPEIFTLVNRAPNVSDGDASIEHSPTDQSTVPSVVDSLFHCGPAEEITLPPRYAHHKARRLDLIFWNWDFVVLTHALA</sequence>
<evidence type="ECO:0000313" key="1">
    <source>
        <dbReference type="EMBL" id="KAL2858543.1"/>
    </source>
</evidence>
<protein>
    <recommendedName>
        <fullName evidence="3">F-box domain-containing protein</fullName>
    </recommendedName>
</protein>
<dbReference type="InterPro" id="IPR036047">
    <property type="entry name" value="F-box-like_dom_sf"/>
</dbReference>
<dbReference type="Proteomes" id="UP001610446">
    <property type="component" value="Unassembled WGS sequence"/>
</dbReference>
<dbReference type="InterPro" id="IPR036322">
    <property type="entry name" value="WD40_repeat_dom_sf"/>
</dbReference>
<evidence type="ECO:0000313" key="2">
    <source>
        <dbReference type="Proteomes" id="UP001610446"/>
    </source>
</evidence>
<gene>
    <name evidence="1" type="ORF">BJY01DRAFT_241871</name>
</gene>
<dbReference type="SUPFAM" id="SSF50978">
    <property type="entry name" value="WD40 repeat-like"/>
    <property type="match status" value="1"/>
</dbReference>
<accession>A0ABR4L1Z4</accession>
<name>A0ABR4L1Z4_9EURO</name>
<reference evidence="1 2" key="1">
    <citation type="submission" date="2024-07" db="EMBL/GenBank/DDBJ databases">
        <title>Section-level genome sequencing and comparative genomics of Aspergillus sections Usti and Cavernicolus.</title>
        <authorList>
            <consortium name="Lawrence Berkeley National Laboratory"/>
            <person name="Nybo J.L."/>
            <person name="Vesth T.C."/>
            <person name="Theobald S."/>
            <person name="Frisvad J.C."/>
            <person name="Larsen T.O."/>
            <person name="Kjaerboelling I."/>
            <person name="Rothschild-Mancinelli K."/>
            <person name="Lyhne E.K."/>
            <person name="Kogle M.E."/>
            <person name="Barry K."/>
            <person name="Clum A."/>
            <person name="Na H."/>
            <person name="Ledsgaard L."/>
            <person name="Lin J."/>
            <person name="Lipzen A."/>
            <person name="Kuo A."/>
            <person name="Riley R."/>
            <person name="Mondo S."/>
            <person name="Labutti K."/>
            <person name="Haridas S."/>
            <person name="Pangalinan J."/>
            <person name="Salamov A.A."/>
            <person name="Simmons B.A."/>
            <person name="Magnuson J.K."/>
            <person name="Chen J."/>
            <person name="Drula E."/>
            <person name="Henrissat B."/>
            <person name="Wiebenga A."/>
            <person name="Lubbers R.J."/>
            <person name="Gomes A.C."/>
            <person name="Makela M.R."/>
            <person name="Stajich J."/>
            <person name="Grigoriev I.V."/>
            <person name="Mortensen U.H."/>
            <person name="De Vries R.P."/>
            <person name="Baker S.E."/>
            <person name="Andersen M.R."/>
        </authorList>
    </citation>
    <scope>NUCLEOTIDE SEQUENCE [LARGE SCALE GENOMIC DNA]</scope>
    <source>
        <strain evidence="1 2">CBS 123904</strain>
    </source>
</reference>
<keyword evidence="2" id="KW-1185">Reference proteome</keyword>
<evidence type="ECO:0008006" key="3">
    <source>
        <dbReference type="Google" id="ProtNLM"/>
    </source>
</evidence>
<dbReference type="EMBL" id="JBFXLU010000001">
    <property type="protein sequence ID" value="KAL2858543.1"/>
    <property type="molecule type" value="Genomic_DNA"/>
</dbReference>
<proteinExistence type="predicted"/>